<dbReference type="EMBL" id="CM029045">
    <property type="protein sequence ID" value="KAG2597985.1"/>
    <property type="molecule type" value="Genomic_DNA"/>
</dbReference>
<evidence type="ECO:0000313" key="2">
    <source>
        <dbReference type="Proteomes" id="UP000823388"/>
    </source>
</evidence>
<comment type="caution">
    <text evidence="1">The sequence shown here is derived from an EMBL/GenBank/DDBJ whole genome shotgun (WGS) entry which is preliminary data.</text>
</comment>
<evidence type="ECO:0000313" key="1">
    <source>
        <dbReference type="EMBL" id="KAG2597985.1"/>
    </source>
</evidence>
<reference evidence="1" key="1">
    <citation type="submission" date="2020-05" db="EMBL/GenBank/DDBJ databases">
        <title>WGS assembly of Panicum virgatum.</title>
        <authorList>
            <person name="Lovell J.T."/>
            <person name="Jenkins J."/>
            <person name="Shu S."/>
            <person name="Juenger T.E."/>
            <person name="Schmutz J."/>
        </authorList>
    </citation>
    <scope>NUCLEOTIDE SEQUENCE</scope>
    <source>
        <strain evidence="1">AP13</strain>
    </source>
</reference>
<accession>A0A8T0SLJ8</accession>
<gene>
    <name evidence="1" type="ORF">PVAP13_5KG309656</name>
</gene>
<name>A0A8T0SLJ8_PANVG</name>
<protein>
    <submittedName>
        <fullName evidence="1">Uncharacterized protein</fullName>
    </submittedName>
</protein>
<keyword evidence="2" id="KW-1185">Reference proteome</keyword>
<organism evidence="1 2">
    <name type="scientific">Panicum virgatum</name>
    <name type="common">Blackwell switchgrass</name>
    <dbReference type="NCBI Taxonomy" id="38727"/>
    <lineage>
        <taxon>Eukaryota</taxon>
        <taxon>Viridiplantae</taxon>
        <taxon>Streptophyta</taxon>
        <taxon>Embryophyta</taxon>
        <taxon>Tracheophyta</taxon>
        <taxon>Spermatophyta</taxon>
        <taxon>Magnoliopsida</taxon>
        <taxon>Liliopsida</taxon>
        <taxon>Poales</taxon>
        <taxon>Poaceae</taxon>
        <taxon>PACMAD clade</taxon>
        <taxon>Panicoideae</taxon>
        <taxon>Panicodae</taxon>
        <taxon>Paniceae</taxon>
        <taxon>Panicinae</taxon>
        <taxon>Panicum</taxon>
        <taxon>Panicum sect. Hiantes</taxon>
    </lineage>
</organism>
<sequence length="161" mass="18365">MKQPGELKLDGEVFQRHGKISAQNKWVMVRHFFRESVNNHTREKVLSVITNQELIQPLKCWIRLVVGPSEFTIHQVNINQLISGNEAIEAVCKPSNNHCLFFSEGNMIILKSPPITTSSLFLLQKEASSLRKESFLSSYATPCILVINFHLILSCLSQRFI</sequence>
<dbReference type="Proteomes" id="UP000823388">
    <property type="component" value="Chromosome 5K"/>
</dbReference>
<dbReference type="AlphaFoldDB" id="A0A8T0SLJ8"/>
<proteinExistence type="predicted"/>